<gene>
    <name evidence="5" type="ORF">GSMUA_50230.1</name>
</gene>
<dbReference type="Gene3D" id="3.30.1370.10">
    <property type="entry name" value="K Homology domain, type 1"/>
    <property type="match status" value="3"/>
</dbReference>
<dbReference type="PROSITE" id="PS50084">
    <property type="entry name" value="KH_TYPE_1"/>
    <property type="match status" value="3"/>
</dbReference>
<feature type="domain" description="K Homology" evidence="4">
    <location>
        <begin position="275"/>
        <end position="348"/>
    </location>
</feature>
<evidence type="ECO:0000313" key="5">
    <source>
        <dbReference type="EMBL" id="CAG1855615.1"/>
    </source>
</evidence>
<evidence type="ECO:0000256" key="1">
    <source>
        <dbReference type="ARBA" id="ARBA00022737"/>
    </source>
</evidence>
<dbReference type="InterPro" id="IPR036612">
    <property type="entry name" value="KH_dom_type_1_sf"/>
</dbReference>
<feature type="region of interest" description="Disordered" evidence="3">
    <location>
        <begin position="1"/>
        <end position="35"/>
    </location>
</feature>
<name>A0A8D7AZ47_MUSAM</name>
<dbReference type="EMBL" id="HG996473">
    <property type="protein sequence ID" value="CAG1855615.1"/>
    <property type="molecule type" value="Genomic_DNA"/>
</dbReference>
<dbReference type="GO" id="GO:0003723">
    <property type="term" value="F:RNA binding"/>
    <property type="evidence" value="ECO:0007669"/>
    <property type="project" value="UniProtKB-UniRule"/>
</dbReference>
<accession>A0A8D7AZ47</accession>
<dbReference type="SMART" id="SM00322">
    <property type="entry name" value="KH"/>
    <property type="match status" value="3"/>
</dbReference>
<evidence type="ECO:0000256" key="3">
    <source>
        <dbReference type="SAM" id="MobiDB-lite"/>
    </source>
</evidence>
<dbReference type="InterPro" id="IPR004087">
    <property type="entry name" value="KH_dom"/>
</dbReference>
<evidence type="ECO:0000259" key="4">
    <source>
        <dbReference type="SMART" id="SM00322"/>
    </source>
</evidence>
<feature type="compositionally biased region" description="Low complexity" evidence="3">
    <location>
        <begin position="10"/>
        <end position="19"/>
    </location>
</feature>
<dbReference type="InterPro" id="IPR004088">
    <property type="entry name" value="KH_dom_type_1"/>
</dbReference>
<feature type="domain" description="K Homology" evidence="4">
    <location>
        <begin position="33"/>
        <end position="106"/>
    </location>
</feature>
<organism evidence="5">
    <name type="scientific">Musa acuminata subsp. malaccensis</name>
    <name type="common">Wild banana</name>
    <name type="synonym">Musa malaccensis</name>
    <dbReference type="NCBI Taxonomy" id="214687"/>
    <lineage>
        <taxon>Eukaryota</taxon>
        <taxon>Viridiplantae</taxon>
        <taxon>Streptophyta</taxon>
        <taxon>Embryophyta</taxon>
        <taxon>Tracheophyta</taxon>
        <taxon>Spermatophyta</taxon>
        <taxon>Magnoliopsida</taxon>
        <taxon>Liliopsida</taxon>
        <taxon>Zingiberales</taxon>
        <taxon>Musaceae</taxon>
        <taxon>Musa</taxon>
    </lineage>
</organism>
<dbReference type="AlphaFoldDB" id="A0A8D7AZ47"/>
<evidence type="ECO:0000256" key="2">
    <source>
        <dbReference type="PROSITE-ProRule" id="PRU00117"/>
    </source>
</evidence>
<keyword evidence="1" id="KW-0677">Repeat</keyword>
<keyword evidence="2" id="KW-0694">RNA-binding</keyword>
<protein>
    <submittedName>
        <fullName evidence="5">(wild Malaysian banana) hypothetical protein</fullName>
    </submittedName>
</protein>
<sequence>MESPELPGDSSSPEAAPRLSPRPRSPTRGEKEKHTHMRFLVSNVAAGCIIGKGGLTITEFQSQSGARIQLSRNHEVFPGTSDRIILISGTLSEVMKAMELILEKLPSQVEESDDVEGRSKIRLIVPNSSCGAIIGKGGSTIKSFVEDSHAGIKISPQDNNAGLNDRLVTLTGSFEEQMRAIFFILSKLIEDAHYPQTLNSPFPYSVLGVNSRGFPGVPVGYMVPSVSYGPVSYRPNGSGGKYRSNKQVNCVWQGVASSPMVRHPSQLPGGHLEDHSNSVTIGIADEHIGAIVGRGGRNITEISQVSGARIKISDRGDFVSGTSDRKVTITGSPEAIHAAEALIMQKVSSNSER</sequence>
<proteinExistence type="predicted"/>
<dbReference type="PANTHER" id="PTHR10288">
    <property type="entry name" value="KH DOMAIN CONTAINING RNA BINDING PROTEIN"/>
    <property type="match status" value="1"/>
</dbReference>
<reference evidence="5" key="1">
    <citation type="submission" date="2021-03" db="EMBL/GenBank/DDBJ databases">
        <authorList>
            <consortium name="Genoscope - CEA"/>
            <person name="William W."/>
        </authorList>
    </citation>
    <scope>NUCLEOTIDE SEQUENCE</scope>
    <source>
        <strain evidence="5">Doubled-haploid Pahang</strain>
    </source>
</reference>
<dbReference type="CDD" id="cd22437">
    <property type="entry name" value="KH-I_BTR1_rpt2"/>
    <property type="match status" value="1"/>
</dbReference>
<feature type="domain" description="K Homology" evidence="4">
    <location>
        <begin position="117"/>
        <end position="189"/>
    </location>
</feature>
<dbReference type="SUPFAM" id="SSF54791">
    <property type="entry name" value="Eukaryotic type KH-domain (KH-domain type I)"/>
    <property type="match status" value="3"/>
</dbReference>
<dbReference type="Pfam" id="PF00013">
    <property type="entry name" value="KH_1"/>
    <property type="match status" value="3"/>
</dbReference>